<name>A0A4Y8T163_BACTU</name>
<protein>
    <submittedName>
        <fullName evidence="1">Uncharacterized protein</fullName>
    </submittedName>
</protein>
<evidence type="ECO:0000313" key="1">
    <source>
        <dbReference type="EMBL" id="TFF44998.1"/>
    </source>
</evidence>
<dbReference type="EMBL" id="SCLP01000010">
    <property type="protein sequence ID" value="TFF44998.1"/>
    <property type="molecule type" value="Genomic_DNA"/>
</dbReference>
<comment type="caution">
    <text evidence="1">The sequence shown here is derived from an EMBL/GenBank/DDBJ whole genome shotgun (WGS) entry which is preliminary data.</text>
</comment>
<proteinExistence type="predicted"/>
<evidence type="ECO:0000313" key="2">
    <source>
        <dbReference type="Proteomes" id="UP000297630"/>
    </source>
</evidence>
<dbReference type="AlphaFoldDB" id="A0A4Y8T163"/>
<accession>A0A4Y8T163</accession>
<sequence>MIKFLFSLVHPLATSVSSYRTYILNKRLFNHFSLVTKPGNTLHDKGVQIKGNNDFGRNSESIP</sequence>
<reference evidence="1 2" key="1">
    <citation type="submission" date="2019-01" db="EMBL/GenBank/DDBJ databases">
        <title>Draft genome sequence of Bacillus sp. DPC6431.</title>
        <authorList>
            <person name="Arbulu S."/>
            <person name="Murphy K."/>
            <person name="O'Sullivan O."/>
            <person name="Rea M.C."/>
            <person name="Hill C."/>
            <person name="Ross R.P."/>
        </authorList>
    </citation>
    <scope>NUCLEOTIDE SEQUENCE [LARGE SCALE GENOMIC DNA]</scope>
    <source>
        <strain evidence="1 2">DPC6431</strain>
    </source>
</reference>
<gene>
    <name evidence="1" type="ORF">EQ803_20645</name>
</gene>
<dbReference type="Proteomes" id="UP000297630">
    <property type="component" value="Unassembled WGS sequence"/>
</dbReference>
<organism evidence="1 2">
    <name type="scientific">Bacillus thuringiensis</name>
    <dbReference type="NCBI Taxonomy" id="1428"/>
    <lineage>
        <taxon>Bacteria</taxon>
        <taxon>Bacillati</taxon>
        <taxon>Bacillota</taxon>
        <taxon>Bacilli</taxon>
        <taxon>Bacillales</taxon>
        <taxon>Bacillaceae</taxon>
        <taxon>Bacillus</taxon>
        <taxon>Bacillus cereus group</taxon>
    </lineage>
</organism>